<protein>
    <recommendedName>
        <fullName evidence="3">carbonic anhydrase</fullName>
        <ecNumber evidence="3">4.2.1.1</ecNumber>
    </recommendedName>
</protein>
<dbReference type="Pfam" id="PF00194">
    <property type="entry name" value="Carb_anhydrase"/>
    <property type="match status" value="1"/>
</dbReference>
<dbReference type="SUPFAM" id="SSF51069">
    <property type="entry name" value="Carbonic anhydrase"/>
    <property type="match status" value="1"/>
</dbReference>
<evidence type="ECO:0000256" key="5">
    <source>
        <dbReference type="ARBA" id="ARBA00022833"/>
    </source>
</evidence>
<accession>A0A9J6E063</accession>
<evidence type="ECO:0000313" key="10">
    <source>
        <dbReference type="EMBL" id="KAH8027489.1"/>
    </source>
</evidence>
<gene>
    <name evidence="10" type="ORF">HPB51_007022</name>
</gene>
<comment type="cofactor">
    <cofactor evidence="1">
        <name>Zn(2+)</name>
        <dbReference type="ChEBI" id="CHEBI:29105"/>
    </cofactor>
</comment>
<dbReference type="InterPro" id="IPR036398">
    <property type="entry name" value="CA_dom_sf"/>
</dbReference>
<sequence length="296" mass="33458">MSSVNKLFDCVPKCYFGKSTEKSTKRIGNKQSPVNIVTKDVTPDPYLRDNPLQWDDTGLLSTSISNTGETWEVSVKVAEPNLRGGPLQHHYQLDRFHAHWGKTNNTGSEHRVDGKQYAGELHWVHFNADKYKSFVEAASSEEGLVVVALFLEEGAANPLLQSVVDCIPHIKHKGMKWVLQKPLDISSQIATGSSYWTYEGSLTTPPWYENVTWIVYKHPIVVSPEQLAAFRTLMSYEEKVHPQKSSDGPIECNVRATQPLMRRIVREPLKKRDESGPRSQGRPCSQECSQLPQKKN</sequence>
<dbReference type="Proteomes" id="UP000821866">
    <property type="component" value="Chromosome 4"/>
</dbReference>
<evidence type="ECO:0000256" key="4">
    <source>
        <dbReference type="ARBA" id="ARBA00022723"/>
    </source>
</evidence>
<dbReference type="EC" id="4.2.1.1" evidence="3"/>
<dbReference type="VEuPathDB" id="VectorBase:LOC119168100"/>
<evidence type="ECO:0000259" key="9">
    <source>
        <dbReference type="PROSITE" id="PS51144"/>
    </source>
</evidence>
<dbReference type="OrthoDB" id="429145at2759"/>
<dbReference type="PANTHER" id="PTHR18952:SF141">
    <property type="entry name" value="CARBONIC ANHYDRASE"/>
    <property type="match status" value="1"/>
</dbReference>
<evidence type="ECO:0000256" key="1">
    <source>
        <dbReference type="ARBA" id="ARBA00001947"/>
    </source>
</evidence>
<dbReference type="GO" id="GO:0008270">
    <property type="term" value="F:zinc ion binding"/>
    <property type="evidence" value="ECO:0007669"/>
    <property type="project" value="InterPro"/>
</dbReference>
<evidence type="ECO:0000313" key="11">
    <source>
        <dbReference type="Proteomes" id="UP000821866"/>
    </source>
</evidence>
<keyword evidence="4" id="KW-0479">Metal-binding</keyword>
<dbReference type="EMBL" id="JABSTU010000006">
    <property type="protein sequence ID" value="KAH8027489.1"/>
    <property type="molecule type" value="Genomic_DNA"/>
</dbReference>
<dbReference type="GO" id="GO:0005737">
    <property type="term" value="C:cytoplasm"/>
    <property type="evidence" value="ECO:0007669"/>
    <property type="project" value="TreeGrafter"/>
</dbReference>
<comment type="caution">
    <text evidence="10">The sequence shown here is derived from an EMBL/GenBank/DDBJ whole genome shotgun (WGS) entry which is preliminary data.</text>
</comment>
<evidence type="ECO:0000256" key="2">
    <source>
        <dbReference type="ARBA" id="ARBA00010718"/>
    </source>
</evidence>
<comment type="similarity">
    <text evidence="2">Belongs to the alpha-carbonic anhydrase family.</text>
</comment>
<dbReference type="InterPro" id="IPR001148">
    <property type="entry name" value="CA_dom"/>
</dbReference>
<dbReference type="CDD" id="cd00326">
    <property type="entry name" value="alpha_CA"/>
    <property type="match status" value="1"/>
</dbReference>
<feature type="compositionally biased region" description="Polar residues" evidence="8">
    <location>
        <begin position="282"/>
        <end position="296"/>
    </location>
</feature>
<evidence type="ECO:0000256" key="6">
    <source>
        <dbReference type="ARBA" id="ARBA00023239"/>
    </source>
</evidence>
<feature type="domain" description="Alpha-carbonic anhydrase" evidence="9">
    <location>
        <begin position="11"/>
        <end position="269"/>
    </location>
</feature>
<reference evidence="10" key="2">
    <citation type="submission" date="2021-09" db="EMBL/GenBank/DDBJ databases">
        <authorList>
            <person name="Jia N."/>
            <person name="Wang J."/>
            <person name="Shi W."/>
            <person name="Du L."/>
            <person name="Sun Y."/>
            <person name="Zhan W."/>
            <person name="Jiang J."/>
            <person name="Wang Q."/>
            <person name="Zhang B."/>
            <person name="Ji P."/>
            <person name="Sakyi L.B."/>
            <person name="Cui X."/>
            <person name="Yuan T."/>
            <person name="Jiang B."/>
            <person name="Yang W."/>
            <person name="Lam T.T.-Y."/>
            <person name="Chang Q."/>
            <person name="Ding S."/>
            <person name="Wang X."/>
            <person name="Zhu J."/>
            <person name="Ruan X."/>
            <person name="Zhao L."/>
            <person name="Wei J."/>
            <person name="Que T."/>
            <person name="Du C."/>
            <person name="Cheng J."/>
            <person name="Dai P."/>
            <person name="Han X."/>
            <person name="Huang E."/>
            <person name="Gao Y."/>
            <person name="Liu J."/>
            <person name="Shao H."/>
            <person name="Ye R."/>
            <person name="Li L."/>
            <person name="Wei W."/>
            <person name="Wang X."/>
            <person name="Wang C."/>
            <person name="Huo Q."/>
            <person name="Li W."/>
            <person name="Guo W."/>
            <person name="Chen H."/>
            <person name="Chen S."/>
            <person name="Zhou L."/>
            <person name="Zhou L."/>
            <person name="Ni X."/>
            <person name="Tian J."/>
            <person name="Zhou Y."/>
            <person name="Sheng Y."/>
            <person name="Liu T."/>
            <person name="Pan Y."/>
            <person name="Xia L."/>
            <person name="Li J."/>
            <person name="Zhao F."/>
            <person name="Cao W."/>
        </authorList>
    </citation>
    <scope>NUCLEOTIDE SEQUENCE</scope>
    <source>
        <strain evidence="10">Rmic-2018</strain>
        <tissue evidence="10">Larvae</tissue>
    </source>
</reference>
<feature type="region of interest" description="Disordered" evidence="8">
    <location>
        <begin position="262"/>
        <end position="296"/>
    </location>
</feature>
<dbReference type="AlphaFoldDB" id="A0A9J6E063"/>
<dbReference type="OMA" id="CNSINIY"/>
<comment type="catalytic activity">
    <reaction evidence="7">
        <text>hydrogencarbonate + H(+) = CO2 + H2O</text>
        <dbReference type="Rhea" id="RHEA:10748"/>
        <dbReference type="ChEBI" id="CHEBI:15377"/>
        <dbReference type="ChEBI" id="CHEBI:15378"/>
        <dbReference type="ChEBI" id="CHEBI:16526"/>
        <dbReference type="ChEBI" id="CHEBI:17544"/>
        <dbReference type="EC" id="4.2.1.1"/>
    </reaction>
</comment>
<dbReference type="Gene3D" id="3.10.200.10">
    <property type="entry name" value="Alpha carbonic anhydrase"/>
    <property type="match status" value="1"/>
</dbReference>
<dbReference type="PANTHER" id="PTHR18952">
    <property type="entry name" value="CARBONIC ANHYDRASE"/>
    <property type="match status" value="1"/>
</dbReference>
<dbReference type="SMART" id="SM01057">
    <property type="entry name" value="Carb_anhydrase"/>
    <property type="match status" value="1"/>
</dbReference>
<evidence type="ECO:0000256" key="3">
    <source>
        <dbReference type="ARBA" id="ARBA00012925"/>
    </source>
</evidence>
<keyword evidence="5" id="KW-0862">Zinc</keyword>
<evidence type="ECO:0000256" key="7">
    <source>
        <dbReference type="ARBA" id="ARBA00048348"/>
    </source>
</evidence>
<proteinExistence type="inferred from homology"/>
<dbReference type="GO" id="GO:0004089">
    <property type="term" value="F:carbonate dehydratase activity"/>
    <property type="evidence" value="ECO:0007669"/>
    <property type="project" value="UniProtKB-EC"/>
</dbReference>
<reference evidence="10" key="1">
    <citation type="journal article" date="2020" name="Cell">
        <title>Large-Scale Comparative Analyses of Tick Genomes Elucidate Their Genetic Diversity and Vector Capacities.</title>
        <authorList>
            <consortium name="Tick Genome and Microbiome Consortium (TIGMIC)"/>
            <person name="Jia N."/>
            <person name="Wang J."/>
            <person name="Shi W."/>
            <person name="Du L."/>
            <person name="Sun Y."/>
            <person name="Zhan W."/>
            <person name="Jiang J.F."/>
            <person name="Wang Q."/>
            <person name="Zhang B."/>
            <person name="Ji P."/>
            <person name="Bell-Sakyi L."/>
            <person name="Cui X.M."/>
            <person name="Yuan T.T."/>
            <person name="Jiang B.G."/>
            <person name="Yang W.F."/>
            <person name="Lam T.T."/>
            <person name="Chang Q.C."/>
            <person name="Ding S.J."/>
            <person name="Wang X.J."/>
            <person name="Zhu J.G."/>
            <person name="Ruan X.D."/>
            <person name="Zhao L."/>
            <person name="Wei J.T."/>
            <person name="Ye R.Z."/>
            <person name="Que T.C."/>
            <person name="Du C.H."/>
            <person name="Zhou Y.H."/>
            <person name="Cheng J.X."/>
            <person name="Dai P.F."/>
            <person name="Guo W.B."/>
            <person name="Han X.H."/>
            <person name="Huang E.J."/>
            <person name="Li L.F."/>
            <person name="Wei W."/>
            <person name="Gao Y.C."/>
            <person name="Liu J.Z."/>
            <person name="Shao H.Z."/>
            <person name="Wang X."/>
            <person name="Wang C.C."/>
            <person name="Yang T.C."/>
            <person name="Huo Q.B."/>
            <person name="Li W."/>
            <person name="Chen H.Y."/>
            <person name="Chen S.E."/>
            <person name="Zhou L.G."/>
            <person name="Ni X.B."/>
            <person name="Tian J.H."/>
            <person name="Sheng Y."/>
            <person name="Liu T."/>
            <person name="Pan Y.S."/>
            <person name="Xia L.Y."/>
            <person name="Li J."/>
            <person name="Zhao F."/>
            <person name="Cao W.C."/>
        </authorList>
    </citation>
    <scope>NUCLEOTIDE SEQUENCE</scope>
    <source>
        <strain evidence="10">Rmic-2018</strain>
    </source>
</reference>
<dbReference type="InterPro" id="IPR023561">
    <property type="entry name" value="Carbonic_anhydrase_a-class"/>
</dbReference>
<evidence type="ECO:0000256" key="8">
    <source>
        <dbReference type="SAM" id="MobiDB-lite"/>
    </source>
</evidence>
<dbReference type="PROSITE" id="PS51144">
    <property type="entry name" value="ALPHA_CA_2"/>
    <property type="match status" value="1"/>
</dbReference>
<name>A0A9J6E063_RHIMP</name>
<keyword evidence="6" id="KW-0456">Lyase</keyword>
<feature type="compositionally biased region" description="Basic and acidic residues" evidence="8">
    <location>
        <begin position="264"/>
        <end position="276"/>
    </location>
</feature>
<organism evidence="10 11">
    <name type="scientific">Rhipicephalus microplus</name>
    <name type="common">Cattle tick</name>
    <name type="synonym">Boophilus microplus</name>
    <dbReference type="NCBI Taxonomy" id="6941"/>
    <lineage>
        <taxon>Eukaryota</taxon>
        <taxon>Metazoa</taxon>
        <taxon>Ecdysozoa</taxon>
        <taxon>Arthropoda</taxon>
        <taxon>Chelicerata</taxon>
        <taxon>Arachnida</taxon>
        <taxon>Acari</taxon>
        <taxon>Parasitiformes</taxon>
        <taxon>Ixodida</taxon>
        <taxon>Ixodoidea</taxon>
        <taxon>Ixodidae</taxon>
        <taxon>Rhipicephalinae</taxon>
        <taxon>Rhipicephalus</taxon>
        <taxon>Boophilus</taxon>
    </lineage>
</organism>
<keyword evidence="11" id="KW-1185">Reference proteome</keyword>